<protein>
    <submittedName>
        <fullName evidence="2">Uncharacterized protein</fullName>
    </submittedName>
</protein>
<evidence type="ECO:0000313" key="3">
    <source>
        <dbReference type="Proteomes" id="UP001266305"/>
    </source>
</evidence>
<comment type="caution">
    <text evidence="2">The sequence shown here is derived from an EMBL/GenBank/DDBJ whole genome shotgun (WGS) entry which is preliminary data.</text>
</comment>
<sequence>MRSVRVLPARLGPAPPQALPRLRELRVEGGPRGRAGGFPAAWDFRSSPPGVGGSKPALISWVKEEAELWGPAAQDPEVAKRPTEADPGGVSGAQFREDFSVPDLSWCPLPPPATYLAVWSLNCLLNCSQEALPLPGSWLQPRKGL</sequence>
<gene>
    <name evidence="2" type="ORF">P7K49_023325</name>
</gene>
<accession>A0ABQ9ULE8</accession>
<keyword evidence="3" id="KW-1185">Reference proteome</keyword>
<evidence type="ECO:0000313" key="2">
    <source>
        <dbReference type="EMBL" id="KAK2097874.1"/>
    </source>
</evidence>
<reference evidence="2 3" key="1">
    <citation type="submission" date="2023-05" db="EMBL/GenBank/DDBJ databases">
        <title>B98-5 Cell Line De Novo Hybrid Assembly: An Optical Mapping Approach.</title>
        <authorList>
            <person name="Kananen K."/>
            <person name="Auerbach J.A."/>
            <person name="Kautto E."/>
            <person name="Blachly J.S."/>
        </authorList>
    </citation>
    <scope>NUCLEOTIDE SEQUENCE [LARGE SCALE GENOMIC DNA]</scope>
    <source>
        <strain evidence="2">B95-8</strain>
        <tissue evidence="2">Cell line</tissue>
    </source>
</reference>
<name>A0ABQ9ULE8_SAGOE</name>
<evidence type="ECO:0000256" key="1">
    <source>
        <dbReference type="SAM" id="MobiDB-lite"/>
    </source>
</evidence>
<proteinExistence type="predicted"/>
<dbReference type="EMBL" id="JASSZA010000011">
    <property type="protein sequence ID" value="KAK2097874.1"/>
    <property type="molecule type" value="Genomic_DNA"/>
</dbReference>
<organism evidence="2 3">
    <name type="scientific">Saguinus oedipus</name>
    <name type="common">Cotton-top tamarin</name>
    <name type="synonym">Oedipomidas oedipus</name>
    <dbReference type="NCBI Taxonomy" id="9490"/>
    <lineage>
        <taxon>Eukaryota</taxon>
        <taxon>Metazoa</taxon>
        <taxon>Chordata</taxon>
        <taxon>Craniata</taxon>
        <taxon>Vertebrata</taxon>
        <taxon>Euteleostomi</taxon>
        <taxon>Mammalia</taxon>
        <taxon>Eutheria</taxon>
        <taxon>Euarchontoglires</taxon>
        <taxon>Primates</taxon>
        <taxon>Haplorrhini</taxon>
        <taxon>Platyrrhini</taxon>
        <taxon>Cebidae</taxon>
        <taxon>Callitrichinae</taxon>
        <taxon>Saguinus</taxon>
    </lineage>
</organism>
<dbReference type="Proteomes" id="UP001266305">
    <property type="component" value="Unassembled WGS sequence"/>
</dbReference>
<feature type="region of interest" description="Disordered" evidence="1">
    <location>
        <begin position="73"/>
        <end position="94"/>
    </location>
</feature>